<accession>A0A9P1CMB3</accession>
<keyword evidence="4" id="KW-1185">Reference proteome</keyword>
<feature type="region of interest" description="Disordered" evidence="1">
    <location>
        <begin position="115"/>
        <end position="205"/>
    </location>
</feature>
<evidence type="ECO:0000313" key="2">
    <source>
        <dbReference type="EMBL" id="CAI3993672.1"/>
    </source>
</evidence>
<dbReference type="EMBL" id="CAMXCT030001860">
    <property type="protein sequence ID" value="CAL4780984.1"/>
    <property type="molecule type" value="Genomic_DNA"/>
</dbReference>
<dbReference type="EMBL" id="CAMXCT010001860">
    <property type="protein sequence ID" value="CAI3993672.1"/>
    <property type="molecule type" value="Genomic_DNA"/>
</dbReference>
<name>A0A9P1CMB3_9DINO</name>
<comment type="caution">
    <text evidence="2">The sequence shown here is derived from an EMBL/GenBank/DDBJ whole genome shotgun (WGS) entry which is preliminary data.</text>
</comment>
<organism evidence="2">
    <name type="scientific">Cladocopium goreaui</name>
    <dbReference type="NCBI Taxonomy" id="2562237"/>
    <lineage>
        <taxon>Eukaryota</taxon>
        <taxon>Sar</taxon>
        <taxon>Alveolata</taxon>
        <taxon>Dinophyceae</taxon>
        <taxon>Suessiales</taxon>
        <taxon>Symbiodiniaceae</taxon>
        <taxon>Cladocopium</taxon>
    </lineage>
</organism>
<reference evidence="3" key="2">
    <citation type="submission" date="2024-04" db="EMBL/GenBank/DDBJ databases">
        <authorList>
            <person name="Chen Y."/>
            <person name="Shah S."/>
            <person name="Dougan E. K."/>
            <person name="Thang M."/>
            <person name="Chan C."/>
        </authorList>
    </citation>
    <scope>NUCLEOTIDE SEQUENCE [LARGE SCALE GENOMIC DNA]</scope>
</reference>
<evidence type="ECO:0000313" key="3">
    <source>
        <dbReference type="EMBL" id="CAL1147047.1"/>
    </source>
</evidence>
<protein>
    <submittedName>
        <fullName evidence="2">Uncharacterized protein</fullName>
    </submittedName>
</protein>
<sequence>MTEITGPGTQVCCRKANLPAVPSARHVALSASIPAPDAKGKTAGLAVLVSQIGYCYRRRRRISVFQQAKPPLPPGGSAARKKFAQIPLPQMPSGPAEVVEIDAAEGIVLPPFNRVPKTDAPELPPLPPLPKTAGDNGDVNGLSVSPPSQSLQDAPERPPLPPVPKTGGDNGGVNGLSVSPPSQSLQDAPERPPLPPLPKTAGDNGGVNDVAHKICPTDMGLMQALLYLTVWPGSCLLFTHRWSGCAGAPSVASTSQDGW</sequence>
<feature type="compositionally biased region" description="Polar residues" evidence="1">
    <location>
        <begin position="142"/>
        <end position="152"/>
    </location>
</feature>
<dbReference type="EMBL" id="CAMXCT020001860">
    <property type="protein sequence ID" value="CAL1147047.1"/>
    <property type="molecule type" value="Genomic_DNA"/>
</dbReference>
<evidence type="ECO:0000256" key="1">
    <source>
        <dbReference type="SAM" id="MobiDB-lite"/>
    </source>
</evidence>
<gene>
    <name evidence="2" type="ORF">C1SCF055_LOCUS20399</name>
</gene>
<feature type="compositionally biased region" description="Polar residues" evidence="1">
    <location>
        <begin position="176"/>
        <end position="186"/>
    </location>
</feature>
<evidence type="ECO:0000313" key="4">
    <source>
        <dbReference type="Proteomes" id="UP001152797"/>
    </source>
</evidence>
<proteinExistence type="predicted"/>
<dbReference type="Proteomes" id="UP001152797">
    <property type="component" value="Unassembled WGS sequence"/>
</dbReference>
<reference evidence="2" key="1">
    <citation type="submission" date="2022-10" db="EMBL/GenBank/DDBJ databases">
        <authorList>
            <person name="Chen Y."/>
            <person name="Dougan E. K."/>
            <person name="Chan C."/>
            <person name="Rhodes N."/>
            <person name="Thang M."/>
        </authorList>
    </citation>
    <scope>NUCLEOTIDE SEQUENCE</scope>
</reference>
<dbReference type="AlphaFoldDB" id="A0A9P1CMB3"/>